<gene>
    <name evidence="1" type="ORF">CDQ84_01760</name>
</gene>
<dbReference type="EMBL" id="NIOJ01000002">
    <property type="protein sequence ID" value="PNU01417.1"/>
    <property type="molecule type" value="Genomic_DNA"/>
</dbReference>
<dbReference type="SUPFAM" id="SSF81660">
    <property type="entry name" value="Metal cation-transporting ATPase, ATP-binding domain N"/>
    <property type="match status" value="1"/>
</dbReference>
<evidence type="ECO:0000313" key="2">
    <source>
        <dbReference type="Proteomes" id="UP000236151"/>
    </source>
</evidence>
<organism evidence="1 2">
    <name type="scientific">Clostridium thermosuccinogenes</name>
    <dbReference type="NCBI Taxonomy" id="84032"/>
    <lineage>
        <taxon>Bacteria</taxon>
        <taxon>Bacillati</taxon>
        <taxon>Bacillota</taxon>
        <taxon>Clostridia</taxon>
        <taxon>Eubacteriales</taxon>
        <taxon>Clostridiaceae</taxon>
        <taxon>Clostridium</taxon>
    </lineage>
</organism>
<dbReference type="Proteomes" id="UP000236151">
    <property type="component" value="Unassembled WGS sequence"/>
</dbReference>
<dbReference type="RefSeq" id="WP_103079997.1">
    <property type="nucleotide sequence ID" value="NZ_CP021850.1"/>
</dbReference>
<protein>
    <submittedName>
        <fullName evidence="1">Uncharacterized protein</fullName>
    </submittedName>
</protein>
<comment type="caution">
    <text evidence="1">The sequence shown here is derived from an EMBL/GenBank/DDBJ whole genome shotgun (WGS) entry which is preliminary data.</text>
</comment>
<name>A0A2K2FMH0_9CLOT</name>
<dbReference type="AlphaFoldDB" id="A0A2K2FMH0"/>
<accession>A0A2K2FMH0</accession>
<sequence>MELIPRNASDLTPKSEVSGEKRASSLKISEIYLDGKVKKAELIDEDEKSYGIFMHSLILSNYAEVIKVSNGEANIIGDDIEKAVFSYTSSKGFNKSLIDSIAPKVADISLSEDDSLKASAHAINEKVRIVSKGRPDEILARCSYILRDSRFVKVTRRICREVNYMLLGMLSRCQEVYALAIKDISELSEMLAPDAYVKDMALVALIGMGYA</sequence>
<dbReference type="GO" id="GO:0000166">
    <property type="term" value="F:nucleotide binding"/>
    <property type="evidence" value="ECO:0007669"/>
    <property type="project" value="InterPro"/>
</dbReference>
<reference evidence="1 2" key="1">
    <citation type="submission" date="2017-06" db="EMBL/GenBank/DDBJ databases">
        <title>Investigating the central metabolism of Clostridium thermosuccinogenes.</title>
        <authorList>
            <person name="Koendjbiharie J.G."/>
            <person name="van Kranenburg R."/>
        </authorList>
    </citation>
    <scope>NUCLEOTIDE SEQUENCE [LARGE SCALE GENOMIC DNA]</scope>
    <source>
        <strain evidence="1 2">DSM 5806</strain>
    </source>
</reference>
<dbReference type="Pfam" id="PF13246">
    <property type="entry name" value="Cation_ATPase"/>
    <property type="match status" value="1"/>
</dbReference>
<keyword evidence="2" id="KW-1185">Reference proteome</keyword>
<dbReference type="InterPro" id="IPR023299">
    <property type="entry name" value="ATPase_P-typ_cyto_dom_N"/>
</dbReference>
<evidence type="ECO:0000313" key="1">
    <source>
        <dbReference type="EMBL" id="PNU01417.1"/>
    </source>
</evidence>
<dbReference type="Gene3D" id="3.40.1110.10">
    <property type="entry name" value="Calcium-transporting ATPase, cytoplasmic domain N"/>
    <property type="match status" value="1"/>
</dbReference>
<dbReference type="OrthoDB" id="2081695at2"/>
<dbReference type="KEGG" id="cthd:CDO33_03965"/>
<proteinExistence type="predicted"/>